<dbReference type="InterPro" id="IPR015920">
    <property type="entry name" value="Cellobiose_DH-like_cyt"/>
</dbReference>
<organism evidence="3 4">
    <name type="scientific">Microthyrium microscopicum</name>
    <dbReference type="NCBI Taxonomy" id="703497"/>
    <lineage>
        <taxon>Eukaryota</taxon>
        <taxon>Fungi</taxon>
        <taxon>Dikarya</taxon>
        <taxon>Ascomycota</taxon>
        <taxon>Pezizomycotina</taxon>
        <taxon>Dothideomycetes</taxon>
        <taxon>Dothideomycetes incertae sedis</taxon>
        <taxon>Microthyriales</taxon>
        <taxon>Microthyriaceae</taxon>
        <taxon>Microthyrium</taxon>
    </lineage>
</organism>
<dbReference type="CDD" id="cd09630">
    <property type="entry name" value="CDH_like_cytochrome"/>
    <property type="match status" value="1"/>
</dbReference>
<protein>
    <submittedName>
        <fullName evidence="3">CBD9-like protein</fullName>
    </submittedName>
</protein>
<dbReference type="EMBL" id="MU004233">
    <property type="protein sequence ID" value="KAF2670993.1"/>
    <property type="molecule type" value="Genomic_DNA"/>
</dbReference>
<feature type="signal peptide" evidence="1">
    <location>
        <begin position="1"/>
        <end position="18"/>
    </location>
</feature>
<feature type="chain" id="PRO_5025426205" evidence="1">
    <location>
        <begin position="19"/>
        <end position="205"/>
    </location>
</feature>
<dbReference type="OrthoDB" id="413885at2759"/>
<dbReference type="Pfam" id="PF16010">
    <property type="entry name" value="CDH-cyt"/>
    <property type="match status" value="1"/>
</dbReference>
<name>A0A6A6UHT5_9PEZI</name>
<evidence type="ECO:0000256" key="1">
    <source>
        <dbReference type="SAM" id="SignalP"/>
    </source>
</evidence>
<dbReference type="AlphaFoldDB" id="A0A6A6UHT5"/>
<evidence type="ECO:0000259" key="2">
    <source>
        <dbReference type="Pfam" id="PF16010"/>
    </source>
</evidence>
<dbReference type="InterPro" id="IPR053208">
    <property type="entry name" value="GMC_Oxidoreductase_CD"/>
</dbReference>
<feature type="domain" description="Cellobiose dehydrogenase-like cytochrome" evidence="2">
    <location>
        <begin position="28"/>
        <end position="198"/>
    </location>
</feature>
<dbReference type="SUPFAM" id="SSF49344">
    <property type="entry name" value="CBD9-like"/>
    <property type="match status" value="1"/>
</dbReference>
<proteinExistence type="predicted"/>
<dbReference type="PANTHER" id="PTHR47190">
    <property type="entry name" value="DEHYDROGENASE, PUTATIVE-RELATED"/>
    <property type="match status" value="1"/>
</dbReference>
<dbReference type="PANTHER" id="PTHR47190:SF1">
    <property type="entry name" value="GLUCOSE-METHANOL-CHOLINE OXIDOREDUCTASE N-TERMINAL DOMAIN-CONTAINING PROTEIN"/>
    <property type="match status" value="1"/>
</dbReference>
<evidence type="ECO:0000313" key="4">
    <source>
        <dbReference type="Proteomes" id="UP000799302"/>
    </source>
</evidence>
<dbReference type="Gene3D" id="2.60.40.1210">
    <property type="entry name" value="Cellobiose dehydrogenase, cytochrome domain"/>
    <property type="match status" value="1"/>
</dbReference>
<keyword evidence="1" id="KW-0732">Signal</keyword>
<sequence length="205" mass="20754">MHISLSLVTSLLPLLSLAENAPASTSAYMDAATGIQFQKFSASGMSIGLALPDGGNSPDLIAQMTGDPNTKWAGASLGPAMVGSVLIMAWPNEGTVQTSLRQATTFASPPVYAGATLTPIAKGTFVTETGWQATMLCKGCLANATLAFAQGDMSANMGYVSATAAPITPADVASPVAKHDVFGKYVSAVGAARSAMFATWAGMAA</sequence>
<accession>A0A6A6UHT5</accession>
<gene>
    <name evidence="3" type="ORF">BT63DRAFT_423255</name>
</gene>
<reference evidence="3" key="1">
    <citation type="journal article" date="2020" name="Stud. Mycol.">
        <title>101 Dothideomycetes genomes: a test case for predicting lifestyles and emergence of pathogens.</title>
        <authorList>
            <person name="Haridas S."/>
            <person name="Albert R."/>
            <person name="Binder M."/>
            <person name="Bloem J."/>
            <person name="Labutti K."/>
            <person name="Salamov A."/>
            <person name="Andreopoulos B."/>
            <person name="Baker S."/>
            <person name="Barry K."/>
            <person name="Bills G."/>
            <person name="Bluhm B."/>
            <person name="Cannon C."/>
            <person name="Castanera R."/>
            <person name="Culley D."/>
            <person name="Daum C."/>
            <person name="Ezra D."/>
            <person name="Gonzalez J."/>
            <person name="Henrissat B."/>
            <person name="Kuo A."/>
            <person name="Liang C."/>
            <person name="Lipzen A."/>
            <person name="Lutzoni F."/>
            <person name="Magnuson J."/>
            <person name="Mondo S."/>
            <person name="Nolan M."/>
            <person name="Ohm R."/>
            <person name="Pangilinan J."/>
            <person name="Park H.-J."/>
            <person name="Ramirez L."/>
            <person name="Alfaro M."/>
            <person name="Sun H."/>
            <person name="Tritt A."/>
            <person name="Yoshinaga Y."/>
            <person name="Zwiers L.-H."/>
            <person name="Turgeon B."/>
            <person name="Goodwin S."/>
            <person name="Spatafora J."/>
            <person name="Crous P."/>
            <person name="Grigoriev I."/>
        </authorList>
    </citation>
    <scope>NUCLEOTIDE SEQUENCE</scope>
    <source>
        <strain evidence="3">CBS 115976</strain>
    </source>
</reference>
<keyword evidence="4" id="KW-1185">Reference proteome</keyword>
<evidence type="ECO:0000313" key="3">
    <source>
        <dbReference type="EMBL" id="KAF2670993.1"/>
    </source>
</evidence>
<dbReference type="Proteomes" id="UP000799302">
    <property type="component" value="Unassembled WGS sequence"/>
</dbReference>